<dbReference type="GO" id="GO:0016829">
    <property type="term" value="F:lyase activity"/>
    <property type="evidence" value="ECO:0007669"/>
    <property type="project" value="InterPro"/>
</dbReference>
<evidence type="ECO:0000313" key="8">
    <source>
        <dbReference type="EMBL" id="HAV92629.1"/>
    </source>
</evidence>
<evidence type="ECO:0000256" key="6">
    <source>
        <dbReference type="ARBA" id="ARBA00023136"/>
    </source>
</evidence>
<name>A0A350HAR3_UNCW3</name>
<organism evidence="8 9">
    <name type="scientific">candidate division WOR-3 bacterium</name>
    <dbReference type="NCBI Taxonomy" id="2052148"/>
    <lineage>
        <taxon>Bacteria</taxon>
        <taxon>Bacteria division WOR-3</taxon>
    </lineage>
</organism>
<dbReference type="InterPro" id="IPR005661">
    <property type="entry name" value="OadB_MmdB"/>
</dbReference>
<keyword evidence="5 7" id="KW-1133">Transmembrane helix</keyword>
<sequence length="231" mass="25033">MIFDALINFFNSTGIAYLDYRHIIMIAIGCLLIFLSIKKNYEPMLLLPIGFGIIIGNIPFIEGLGVNIYEEGSALNIFFESVHRNIFPPLIFLGIGAMTDFTALLSNSKTFMLGAAAQIGIFASLLCAYYLGFTLEESAAIGIIGGADGPTSIYIATKLAPHLLGAIAMSAYSYMALVPVIQPPLMKLCTTKSDRIIKMKAGREVKKIELIIFPIFAFLISALLAPASLPL</sequence>
<dbReference type="GO" id="GO:0006814">
    <property type="term" value="P:sodium ion transport"/>
    <property type="evidence" value="ECO:0007669"/>
    <property type="project" value="InterPro"/>
</dbReference>
<dbReference type="NCBIfam" id="TIGR01109">
    <property type="entry name" value="Na_pump_decarbB"/>
    <property type="match status" value="1"/>
</dbReference>
<feature type="transmembrane region" description="Helical" evidence="7">
    <location>
        <begin position="86"/>
        <end position="104"/>
    </location>
</feature>
<feature type="transmembrane region" description="Helical" evidence="7">
    <location>
        <begin position="20"/>
        <end position="37"/>
    </location>
</feature>
<feature type="non-terminal residue" evidence="8">
    <location>
        <position position="231"/>
    </location>
</feature>
<gene>
    <name evidence="8" type="ORF">DCW38_05550</name>
</gene>
<dbReference type="GO" id="GO:0005886">
    <property type="term" value="C:plasma membrane"/>
    <property type="evidence" value="ECO:0007669"/>
    <property type="project" value="UniProtKB-SubCell"/>
</dbReference>
<protein>
    <recommendedName>
        <fullName evidence="10">Sodium ion-translocating decarboxylase subunit beta</fullName>
    </recommendedName>
</protein>
<feature type="transmembrane region" description="Helical" evidence="7">
    <location>
        <begin position="44"/>
        <end position="66"/>
    </location>
</feature>
<dbReference type="PANTHER" id="PTHR35806:SF1">
    <property type="entry name" value="OXALOACETATE DECARBOXYLASE BETA CHAIN 2"/>
    <property type="match status" value="1"/>
</dbReference>
<feature type="transmembrane region" description="Helical" evidence="7">
    <location>
        <begin position="210"/>
        <end position="229"/>
    </location>
</feature>
<comment type="subcellular location">
    <subcellularLocation>
        <location evidence="1">Cell membrane</location>
        <topology evidence="1">Multi-pass membrane protein</topology>
    </subcellularLocation>
</comment>
<comment type="caution">
    <text evidence="8">The sequence shown here is derived from an EMBL/GenBank/DDBJ whole genome shotgun (WGS) entry which is preliminary data.</text>
</comment>
<dbReference type="AlphaFoldDB" id="A0A350HAR3"/>
<evidence type="ECO:0000313" key="9">
    <source>
        <dbReference type="Proteomes" id="UP000264062"/>
    </source>
</evidence>
<accession>A0A350HAR3</accession>
<evidence type="ECO:0000256" key="5">
    <source>
        <dbReference type="ARBA" id="ARBA00022989"/>
    </source>
</evidence>
<evidence type="ECO:0008006" key="10">
    <source>
        <dbReference type="Google" id="ProtNLM"/>
    </source>
</evidence>
<keyword evidence="3 7" id="KW-0812">Transmembrane</keyword>
<dbReference type="Pfam" id="PF03977">
    <property type="entry name" value="OAD_beta"/>
    <property type="match status" value="1"/>
</dbReference>
<dbReference type="EMBL" id="DMZY01000167">
    <property type="protein sequence ID" value="HAV92629.1"/>
    <property type="molecule type" value="Genomic_DNA"/>
</dbReference>
<feature type="transmembrane region" description="Helical" evidence="7">
    <location>
        <begin position="111"/>
        <end position="131"/>
    </location>
</feature>
<reference evidence="8 9" key="1">
    <citation type="journal article" date="2018" name="Nat. Biotechnol.">
        <title>A standardized bacterial taxonomy based on genome phylogeny substantially revises the tree of life.</title>
        <authorList>
            <person name="Parks D.H."/>
            <person name="Chuvochina M."/>
            <person name="Waite D.W."/>
            <person name="Rinke C."/>
            <person name="Skarshewski A."/>
            <person name="Chaumeil P.A."/>
            <person name="Hugenholtz P."/>
        </authorList>
    </citation>
    <scope>NUCLEOTIDE SEQUENCE [LARGE SCALE GENOMIC DNA]</scope>
    <source>
        <strain evidence="8">UBA9956</strain>
    </source>
</reference>
<evidence type="ECO:0000256" key="7">
    <source>
        <dbReference type="SAM" id="Phobius"/>
    </source>
</evidence>
<evidence type="ECO:0000256" key="1">
    <source>
        <dbReference type="ARBA" id="ARBA00004651"/>
    </source>
</evidence>
<keyword evidence="2" id="KW-1003">Cell membrane</keyword>
<evidence type="ECO:0000256" key="4">
    <source>
        <dbReference type="ARBA" id="ARBA00022967"/>
    </source>
</evidence>
<dbReference type="Proteomes" id="UP000264062">
    <property type="component" value="Unassembled WGS sequence"/>
</dbReference>
<dbReference type="PANTHER" id="PTHR35806">
    <property type="entry name" value="OXALOACETATE DECARBOXYLASE BETA CHAIN 2"/>
    <property type="match status" value="1"/>
</dbReference>
<keyword evidence="6 7" id="KW-0472">Membrane</keyword>
<proteinExistence type="predicted"/>
<keyword evidence="4" id="KW-1278">Translocase</keyword>
<evidence type="ECO:0000256" key="3">
    <source>
        <dbReference type="ARBA" id="ARBA00022692"/>
    </source>
</evidence>
<evidence type="ECO:0000256" key="2">
    <source>
        <dbReference type="ARBA" id="ARBA00022475"/>
    </source>
</evidence>